<accession>A0A9X0CR74</accession>
<dbReference type="SUPFAM" id="SSF52540">
    <property type="entry name" value="P-loop containing nucleoside triphosphate hydrolases"/>
    <property type="match status" value="1"/>
</dbReference>
<dbReference type="Gene3D" id="3.30.70.1390">
    <property type="entry name" value="ROC domain from the Parkinson's disease-associated leucine-rich repeat kinase 2"/>
    <property type="match status" value="1"/>
</dbReference>
<sequence>MLNAMSPPDFITKHVHHWLKYGSGITKEESVVSIDLWDFAGQDMYYASHPVFLSSRSVFVLVHNLSKQLNAPAQPCVRQGIHDIRLDNPNDETNVENLQSWLATIHSVKPLNEETDDNAQRRLPYLPPPVFIVGTHADQPVEDIAVIKMQIQQRISGKEYGKHVIRPIFSIDNTKRSSSLPQGREHQAGTGKVLVYPSTV</sequence>
<proteinExistence type="predicted"/>
<dbReference type="Pfam" id="PF08477">
    <property type="entry name" value="Roc"/>
    <property type="match status" value="1"/>
</dbReference>
<evidence type="ECO:0000313" key="2">
    <source>
        <dbReference type="Proteomes" id="UP001163046"/>
    </source>
</evidence>
<name>A0A9X0CR74_9CNID</name>
<dbReference type="OrthoDB" id="5987261at2759"/>
<evidence type="ECO:0000313" key="1">
    <source>
        <dbReference type="EMBL" id="KAJ7370514.1"/>
    </source>
</evidence>
<dbReference type="InterPro" id="IPR027417">
    <property type="entry name" value="P-loop_NTPase"/>
</dbReference>
<dbReference type="AlphaFoldDB" id="A0A9X0CR74"/>
<dbReference type="EMBL" id="MU826863">
    <property type="protein sequence ID" value="KAJ7370514.1"/>
    <property type="molecule type" value="Genomic_DNA"/>
</dbReference>
<protein>
    <submittedName>
        <fullName evidence="1">Uncharacterized protein</fullName>
    </submittedName>
</protein>
<organism evidence="1 2">
    <name type="scientific">Desmophyllum pertusum</name>
    <dbReference type="NCBI Taxonomy" id="174260"/>
    <lineage>
        <taxon>Eukaryota</taxon>
        <taxon>Metazoa</taxon>
        <taxon>Cnidaria</taxon>
        <taxon>Anthozoa</taxon>
        <taxon>Hexacorallia</taxon>
        <taxon>Scleractinia</taxon>
        <taxon>Caryophylliina</taxon>
        <taxon>Caryophylliidae</taxon>
        <taxon>Desmophyllum</taxon>
    </lineage>
</organism>
<dbReference type="Gene3D" id="3.40.50.300">
    <property type="entry name" value="P-loop containing nucleotide triphosphate hydrolases"/>
    <property type="match status" value="1"/>
</dbReference>
<dbReference type="Proteomes" id="UP001163046">
    <property type="component" value="Unassembled WGS sequence"/>
</dbReference>
<comment type="caution">
    <text evidence="1">The sequence shown here is derived from an EMBL/GenBank/DDBJ whole genome shotgun (WGS) entry which is preliminary data.</text>
</comment>
<gene>
    <name evidence="1" type="ORF">OS493_031797</name>
</gene>
<reference evidence="1" key="1">
    <citation type="submission" date="2023-01" db="EMBL/GenBank/DDBJ databases">
        <title>Genome assembly of the deep-sea coral Lophelia pertusa.</title>
        <authorList>
            <person name="Herrera S."/>
            <person name="Cordes E."/>
        </authorList>
    </citation>
    <scope>NUCLEOTIDE SEQUENCE</scope>
    <source>
        <strain evidence="1">USNM1676648</strain>
        <tissue evidence="1">Polyp</tissue>
    </source>
</reference>
<keyword evidence="2" id="KW-1185">Reference proteome</keyword>